<keyword evidence="1" id="KW-0285">Flavoprotein</keyword>
<dbReference type="Gene3D" id="1.20.58.100">
    <property type="entry name" value="Fumarate reductase/succinate dehydrogenase flavoprotein-like, C-terminal domain"/>
    <property type="match status" value="1"/>
</dbReference>
<dbReference type="SUPFAM" id="SSF51905">
    <property type="entry name" value="FAD/NAD(P)-binding domain"/>
    <property type="match status" value="1"/>
</dbReference>
<dbReference type="GO" id="GO:0033765">
    <property type="term" value="F:steroid dehydrogenase activity, acting on the CH-CH group of donors"/>
    <property type="evidence" value="ECO:0007669"/>
    <property type="project" value="UniProtKB-ARBA"/>
</dbReference>
<feature type="coiled-coil region" evidence="3">
    <location>
        <begin position="425"/>
        <end position="481"/>
    </location>
</feature>
<dbReference type="GO" id="GO:0000104">
    <property type="term" value="F:succinate dehydrogenase activity"/>
    <property type="evidence" value="ECO:0007669"/>
    <property type="project" value="TreeGrafter"/>
</dbReference>
<dbReference type="GO" id="GO:0009061">
    <property type="term" value="P:anaerobic respiration"/>
    <property type="evidence" value="ECO:0007669"/>
    <property type="project" value="TreeGrafter"/>
</dbReference>
<evidence type="ECO:0000313" key="7">
    <source>
        <dbReference type="Proteomes" id="UP000184241"/>
    </source>
</evidence>
<dbReference type="NCBIfam" id="NF005331">
    <property type="entry name" value="PRK06854.1-2"/>
    <property type="match status" value="1"/>
</dbReference>
<feature type="domain" description="Fumarate reductase/succinate dehydrogenase flavoprotein-like C-terminal" evidence="5">
    <location>
        <begin position="437"/>
        <end position="546"/>
    </location>
</feature>
<dbReference type="InterPro" id="IPR036188">
    <property type="entry name" value="FAD/NAD-bd_sf"/>
</dbReference>
<dbReference type="Pfam" id="PF00890">
    <property type="entry name" value="FAD_binding_2"/>
    <property type="match status" value="1"/>
</dbReference>
<evidence type="ECO:0000313" key="6">
    <source>
        <dbReference type="EMBL" id="SHI29369.1"/>
    </source>
</evidence>
<dbReference type="InterPro" id="IPR027477">
    <property type="entry name" value="Succ_DH/fumarate_Rdtase_cat_sf"/>
</dbReference>
<dbReference type="Proteomes" id="UP000184241">
    <property type="component" value="Unassembled WGS sequence"/>
</dbReference>
<organism evidence="6 7">
    <name type="scientific">Clostridium intestinale DSM 6191</name>
    <dbReference type="NCBI Taxonomy" id="1121320"/>
    <lineage>
        <taxon>Bacteria</taxon>
        <taxon>Bacillati</taxon>
        <taxon>Bacillota</taxon>
        <taxon>Clostridia</taxon>
        <taxon>Eubacteriales</taxon>
        <taxon>Clostridiaceae</taxon>
        <taxon>Clostridium</taxon>
    </lineage>
</organism>
<dbReference type="InterPro" id="IPR030664">
    <property type="entry name" value="SdhA/FrdA/AprA"/>
</dbReference>
<evidence type="ECO:0000259" key="4">
    <source>
        <dbReference type="Pfam" id="PF00890"/>
    </source>
</evidence>
<dbReference type="GO" id="GO:0050660">
    <property type="term" value="F:flavin adenine dinucleotide binding"/>
    <property type="evidence" value="ECO:0007669"/>
    <property type="project" value="TreeGrafter"/>
</dbReference>
<evidence type="ECO:0000256" key="2">
    <source>
        <dbReference type="ARBA" id="ARBA00023002"/>
    </source>
</evidence>
<keyword evidence="2" id="KW-0560">Oxidoreductase</keyword>
<dbReference type="PROSITE" id="PS51257">
    <property type="entry name" value="PROKAR_LIPOPROTEIN"/>
    <property type="match status" value="1"/>
</dbReference>
<dbReference type="Gene3D" id="3.90.700.10">
    <property type="entry name" value="Succinate dehydrogenase/fumarate reductase flavoprotein, catalytic domain"/>
    <property type="match status" value="1"/>
</dbReference>
<dbReference type="PANTHER" id="PTHR11632">
    <property type="entry name" value="SUCCINATE DEHYDROGENASE 2 FLAVOPROTEIN SUBUNIT"/>
    <property type="match status" value="1"/>
</dbReference>
<evidence type="ECO:0000256" key="1">
    <source>
        <dbReference type="ARBA" id="ARBA00022630"/>
    </source>
</evidence>
<dbReference type="Gene3D" id="3.50.50.60">
    <property type="entry name" value="FAD/NAD(P)-binding domain"/>
    <property type="match status" value="1"/>
</dbReference>
<dbReference type="EMBL" id="FQXU01000012">
    <property type="protein sequence ID" value="SHI29369.1"/>
    <property type="molecule type" value="Genomic_DNA"/>
</dbReference>
<sequence>MELKTKVLTTDILIIGGGAAGCFSALKASENESIKVLVAEKANIKRSGCLAAGVNALNAYIVDGETPQSFLDYVKEEFYGVIREDLVYTIAERLNSVTKKVEEYGLPILKDDKGNYQSRGKRSIKINGENIKPLLAEQLAKRENIEVLNGVNITDYIVEDNKVIGAYGFSIKENIFYVIYSKATICATGGAAGIYKPNNEGFSRHKMWYSPFNTGAGYAMGIRAGAEMTTFEMRFIALRCKDTIAPTGTIAQGIRTPQINGSGETYVRKYGTPTTINRLHSTLMENMQGLGPCYLKTQGISEEQEMDLLKAYLNMAPSQTLKWVENNTSPSTENVEIDGTEPYIVGGHTASGYWVDRNRKSTLEGLYAAGDVTGGSPKKYVTGCFVEGEIASEDALEYIKKQQLETLADSEINSKLEELNKFFLNEEADLSIEDLEKEMQTIMDEYAGGISKYYRYSKESLTIAKTKIKELFEKVNRLKANDLHELLFIYEIIDRLQVSEVLIEHLLTREETRWKCYEENIDFPERDDYNWFKYVNSVYKDGAIKIILRDIVGKDENYEHKNS</sequence>
<accession>A0A1M5ZZ95</accession>
<dbReference type="SUPFAM" id="SSF56425">
    <property type="entry name" value="Succinate dehydrogenase/fumarate reductase flavoprotein, catalytic domain"/>
    <property type="match status" value="1"/>
</dbReference>
<dbReference type="AlphaFoldDB" id="A0A1M5ZZ95"/>
<name>A0A1M5ZZ95_9CLOT</name>
<dbReference type="PRINTS" id="PR00411">
    <property type="entry name" value="PNDRDTASEI"/>
</dbReference>
<dbReference type="InterPro" id="IPR015939">
    <property type="entry name" value="Fum_Rdtase/Succ_DH_flav-like_C"/>
</dbReference>
<dbReference type="PANTHER" id="PTHR11632:SF51">
    <property type="entry name" value="SUCCINATE DEHYDROGENASE [UBIQUINONE] FLAVOPROTEIN SUBUNIT, MITOCHONDRIAL"/>
    <property type="match status" value="1"/>
</dbReference>
<dbReference type="InterPro" id="IPR003953">
    <property type="entry name" value="FAD-dep_OxRdtase_2_FAD-bd"/>
</dbReference>
<evidence type="ECO:0000259" key="5">
    <source>
        <dbReference type="Pfam" id="PF02910"/>
    </source>
</evidence>
<gene>
    <name evidence="6" type="ORF">SAMN02745941_03539</name>
</gene>
<evidence type="ECO:0000256" key="3">
    <source>
        <dbReference type="SAM" id="Coils"/>
    </source>
</evidence>
<dbReference type="GO" id="GO:0009055">
    <property type="term" value="F:electron transfer activity"/>
    <property type="evidence" value="ECO:0007669"/>
    <property type="project" value="TreeGrafter"/>
</dbReference>
<dbReference type="Pfam" id="PF02910">
    <property type="entry name" value="Succ_DH_flav_C"/>
    <property type="match status" value="1"/>
</dbReference>
<feature type="domain" description="FAD-dependent oxidoreductase 2 FAD-binding" evidence="4">
    <location>
        <begin position="11"/>
        <end position="376"/>
    </location>
</feature>
<dbReference type="PRINTS" id="PR00368">
    <property type="entry name" value="FADPNR"/>
</dbReference>
<reference evidence="6 7" key="1">
    <citation type="submission" date="2016-11" db="EMBL/GenBank/DDBJ databases">
        <authorList>
            <person name="Jaros S."/>
            <person name="Januszkiewicz K."/>
            <person name="Wedrychowicz H."/>
        </authorList>
    </citation>
    <scope>NUCLEOTIDE SEQUENCE [LARGE SCALE GENOMIC DNA]</scope>
    <source>
        <strain evidence="6 7">DSM 6191</strain>
    </source>
</reference>
<dbReference type="SUPFAM" id="SSF46977">
    <property type="entry name" value="Succinate dehydrogenase/fumarate reductase flavoprotein C-terminal domain"/>
    <property type="match status" value="1"/>
</dbReference>
<proteinExistence type="predicted"/>
<dbReference type="RefSeq" id="WP_073021649.1">
    <property type="nucleotide sequence ID" value="NZ_FQXU01000012.1"/>
</dbReference>
<protein>
    <submittedName>
        <fullName evidence="6">Dissimilatory adenylylsulfate reductase alpha subunit</fullName>
    </submittedName>
</protein>
<dbReference type="InterPro" id="IPR037099">
    <property type="entry name" value="Fum_R/Succ_DH_flav-like_C_sf"/>
</dbReference>
<dbReference type="PIRSF" id="PIRSF000171">
    <property type="entry name" value="SDHA_APRA_LASPO"/>
    <property type="match status" value="1"/>
</dbReference>
<keyword evidence="3" id="KW-0175">Coiled coil</keyword>
<dbReference type="GO" id="GO:0005886">
    <property type="term" value="C:plasma membrane"/>
    <property type="evidence" value="ECO:0007669"/>
    <property type="project" value="TreeGrafter"/>
</dbReference>